<dbReference type="Proteomes" id="UP000239757">
    <property type="component" value="Unassembled WGS sequence"/>
</dbReference>
<name>A0A2P5Y093_GOSBA</name>
<protein>
    <submittedName>
        <fullName evidence="1">Uncharacterized protein</fullName>
    </submittedName>
</protein>
<gene>
    <name evidence="1" type="ORF">GOBAR_AA11640</name>
</gene>
<accession>A0A2P5Y093</accession>
<organism evidence="1 2">
    <name type="scientific">Gossypium barbadense</name>
    <name type="common">Sea Island cotton</name>
    <name type="synonym">Hibiscus barbadensis</name>
    <dbReference type="NCBI Taxonomy" id="3634"/>
    <lineage>
        <taxon>Eukaryota</taxon>
        <taxon>Viridiplantae</taxon>
        <taxon>Streptophyta</taxon>
        <taxon>Embryophyta</taxon>
        <taxon>Tracheophyta</taxon>
        <taxon>Spermatophyta</taxon>
        <taxon>Magnoliopsida</taxon>
        <taxon>eudicotyledons</taxon>
        <taxon>Gunneridae</taxon>
        <taxon>Pentapetalae</taxon>
        <taxon>rosids</taxon>
        <taxon>malvids</taxon>
        <taxon>Malvales</taxon>
        <taxon>Malvaceae</taxon>
        <taxon>Malvoideae</taxon>
        <taxon>Gossypium</taxon>
    </lineage>
</organism>
<reference evidence="1 2" key="1">
    <citation type="submission" date="2015-01" db="EMBL/GenBank/DDBJ databases">
        <title>Genome of allotetraploid Gossypium barbadense reveals genomic plasticity and fiber elongation in cotton evolution.</title>
        <authorList>
            <person name="Chen X."/>
            <person name="Liu X."/>
            <person name="Zhao B."/>
            <person name="Zheng H."/>
            <person name="Hu Y."/>
            <person name="Lu G."/>
            <person name="Yang C."/>
            <person name="Chen J."/>
            <person name="Shan C."/>
            <person name="Zhang L."/>
            <person name="Zhou Y."/>
            <person name="Wang L."/>
            <person name="Guo W."/>
            <person name="Bai Y."/>
            <person name="Ruan J."/>
            <person name="Shangguan X."/>
            <person name="Mao Y."/>
            <person name="Jiang J."/>
            <person name="Zhu Y."/>
            <person name="Lei J."/>
            <person name="Kang H."/>
            <person name="Chen S."/>
            <person name="He X."/>
            <person name="Wang R."/>
            <person name="Wang Y."/>
            <person name="Chen J."/>
            <person name="Wang L."/>
            <person name="Yu S."/>
            <person name="Wang B."/>
            <person name="Wei J."/>
            <person name="Song S."/>
            <person name="Lu X."/>
            <person name="Gao Z."/>
            <person name="Gu W."/>
            <person name="Deng X."/>
            <person name="Ma D."/>
            <person name="Wang S."/>
            <person name="Liang W."/>
            <person name="Fang L."/>
            <person name="Cai C."/>
            <person name="Zhu X."/>
            <person name="Zhou B."/>
            <person name="Zhang Y."/>
            <person name="Chen Z."/>
            <person name="Xu S."/>
            <person name="Zhu R."/>
            <person name="Wang S."/>
            <person name="Zhang T."/>
            <person name="Zhao G."/>
        </authorList>
    </citation>
    <scope>NUCLEOTIDE SEQUENCE [LARGE SCALE GENOMIC DNA]</scope>
    <source>
        <strain evidence="2">cv. Xinhai21</strain>
        <tissue evidence="1">Leaf</tissue>
    </source>
</reference>
<evidence type="ECO:0000313" key="1">
    <source>
        <dbReference type="EMBL" id="PPS09003.1"/>
    </source>
</evidence>
<dbReference type="EMBL" id="KZ663915">
    <property type="protein sequence ID" value="PPS09003.1"/>
    <property type="molecule type" value="Genomic_DNA"/>
</dbReference>
<proteinExistence type="predicted"/>
<evidence type="ECO:0000313" key="2">
    <source>
        <dbReference type="Proteomes" id="UP000239757"/>
    </source>
</evidence>
<sequence length="177" mass="19423">MMNELLELELWRIIGLGNDESGGGYSGGGRGSLVHKSCAKRTLYLVVAVVVVEQDMAVMENLCQHSEMSEYEAPHELDDGWVVARRWVLTTWRDIISNVLCVLLLGGLDEAVLRREPKVPSQSSHIGPGRDYPSPMSLHLMADGEGDEVGKGWGEDRCLRAARIIGGQGRDEVLPAL</sequence>
<dbReference type="AlphaFoldDB" id="A0A2P5Y093"/>